<keyword evidence="10" id="KW-1003">Cell membrane</keyword>
<evidence type="ECO:0000256" key="7">
    <source>
        <dbReference type="ARBA" id="ARBA00023136"/>
    </source>
</evidence>
<dbReference type="GO" id="GO:0005524">
    <property type="term" value="F:ATP binding"/>
    <property type="evidence" value="ECO:0007669"/>
    <property type="project" value="UniProtKB-UniRule"/>
</dbReference>
<proteinExistence type="inferred from homology"/>
<dbReference type="PANTHER" id="PTHR11693">
    <property type="entry name" value="ATP SYNTHASE GAMMA CHAIN"/>
    <property type="match status" value="1"/>
</dbReference>
<evidence type="ECO:0000256" key="5">
    <source>
        <dbReference type="ARBA" id="ARBA00022781"/>
    </source>
</evidence>
<dbReference type="RefSeq" id="WP_126555690.1">
    <property type="nucleotide sequence ID" value="NZ_BIFS01000002.1"/>
</dbReference>
<dbReference type="GO" id="GO:0046933">
    <property type="term" value="F:proton-transporting ATP synthase activity, rotational mechanism"/>
    <property type="evidence" value="ECO:0007669"/>
    <property type="project" value="UniProtKB-UniRule"/>
</dbReference>
<keyword evidence="6 10" id="KW-0406">Ion transport</keyword>
<name>A0A402ATZ6_9CHLR</name>
<dbReference type="Proteomes" id="UP000287188">
    <property type="component" value="Unassembled WGS sequence"/>
</dbReference>
<dbReference type="SUPFAM" id="SSF52943">
    <property type="entry name" value="ATP synthase (F1-ATPase), gamma subunit"/>
    <property type="match status" value="1"/>
</dbReference>
<evidence type="ECO:0000256" key="10">
    <source>
        <dbReference type="HAMAP-Rule" id="MF_00815"/>
    </source>
</evidence>
<evidence type="ECO:0000256" key="4">
    <source>
        <dbReference type="ARBA" id="ARBA00022448"/>
    </source>
</evidence>
<dbReference type="GO" id="GO:0042777">
    <property type="term" value="P:proton motive force-driven plasma membrane ATP synthesis"/>
    <property type="evidence" value="ECO:0007669"/>
    <property type="project" value="UniProtKB-UniRule"/>
</dbReference>
<keyword evidence="7 10" id="KW-0472">Membrane</keyword>
<keyword evidence="9 10" id="KW-0066">ATP synthesis</keyword>
<comment type="function">
    <text evidence="1 10">Produces ATP from ADP in the presence of a proton gradient across the membrane. The gamma chain is believed to be important in regulating ATPase activity and the flow of protons through the CF(0) complex.</text>
</comment>
<dbReference type="CDD" id="cd12151">
    <property type="entry name" value="F1-ATPase_gamma"/>
    <property type="match status" value="1"/>
</dbReference>
<dbReference type="AlphaFoldDB" id="A0A402ATZ6"/>
<keyword evidence="5 10" id="KW-0375">Hydrogen ion transport</keyword>
<evidence type="ECO:0000256" key="8">
    <source>
        <dbReference type="ARBA" id="ARBA00023196"/>
    </source>
</evidence>
<evidence type="ECO:0000256" key="2">
    <source>
        <dbReference type="ARBA" id="ARBA00004170"/>
    </source>
</evidence>
<evidence type="ECO:0000256" key="1">
    <source>
        <dbReference type="ARBA" id="ARBA00003456"/>
    </source>
</evidence>
<comment type="subunit">
    <text evidence="10">F-type ATPases have 2 components, CF(1) - the catalytic core - and CF(0) - the membrane proton channel. CF(1) has five subunits: alpha(3), beta(3), gamma(1), delta(1), epsilon(1). CF(0) has three main subunits: a, b and c.</text>
</comment>
<protein>
    <recommendedName>
        <fullName evidence="10">ATP synthase gamma chain</fullName>
    </recommendedName>
    <alternativeName>
        <fullName evidence="10">ATP synthase F1 sector gamma subunit</fullName>
    </alternativeName>
    <alternativeName>
        <fullName evidence="10">F-ATPase gamma subunit</fullName>
    </alternativeName>
</protein>
<keyword evidence="12" id="KW-1185">Reference proteome</keyword>
<dbReference type="HAMAP" id="MF_00815">
    <property type="entry name" value="ATP_synth_gamma_bact"/>
    <property type="match status" value="1"/>
</dbReference>
<dbReference type="EMBL" id="BIFS01000002">
    <property type="protein sequence ID" value="GCE22636.1"/>
    <property type="molecule type" value="Genomic_DNA"/>
</dbReference>
<comment type="subcellular location">
    <subcellularLocation>
        <location evidence="10">Cell membrane</location>
        <topology evidence="10">Peripheral membrane protein</topology>
    </subcellularLocation>
    <subcellularLocation>
        <location evidence="2">Membrane</location>
        <topology evidence="2">Peripheral membrane protein</topology>
    </subcellularLocation>
</comment>
<comment type="similarity">
    <text evidence="3 10">Belongs to the ATPase gamma chain family.</text>
</comment>
<evidence type="ECO:0000256" key="9">
    <source>
        <dbReference type="ARBA" id="ARBA00023310"/>
    </source>
</evidence>
<accession>A0A402ATZ6</accession>
<dbReference type="NCBIfam" id="TIGR01146">
    <property type="entry name" value="ATPsyn_F1gamma"/>
    <property type="match status" value="1"/>
</dbReference>
<keyword evidence="4 10" id="KW-0813">Transport</keyword>
<sequence>MSSVRELRRRIKSIKNIAKMTKAMQMVASSKMRRAQERVQQSQPYAEQLRQLVARLAQTSEDEKITELELLQQRPMRVICMIVITPDRNLCGALPSNINRKAMAETRSAQTSHMRSGARPDSSFIAVGKRGRDFIVRTEQPLLAEFTNYGDWPALSDATAIARIAVDAFLKQEVDLVLLTYSHYVSTLSQQPETIQLLPIQAPTVDKSESRQADDYLYEPDQQRIFAALLPRYIDIQIYQALLETAASQQSAQMVAMKNATDNANELVQDLTLVMNKARQEIITMQLLEIVAGAESFDR</sequence>
<dbReference type="GO" id="GO:0005886">
    <property type="term" value="C:plasma membrane"/>
    <property type="evidence" value="ECO:0007669"/>
    <property type="project" value="UniProtKB-SubCell"/>
</dbReference>
<dbReference type="Pfam" id="PF00231">
    <property type="entry name" value="ATP-synt"/>
    <property type="match status" value="1"/>
</dbReference>
<dbReference type="PANTHER" id="PTHR11693:SF22">
    <property type="entry name" value="ATP SYNTHASE SUBUNIT GAMMA, MITOCHONDRIAL"/>
    <property type="match status" value="1"/>
</dbReference>
<dbReference type="InterPro" id="IPR035968">
    <property type="entry name" value="ATP_synth_F1_ATPase_gsu"/>
</dbReference>
<evidence type="ECO:0000256" key="6">
    <source>
        <dbReference type="ARBA" id="ARBA00023065"/>
    </source>
</evidence>
<dbReference type="PRINTS" id="PR00126">
    <property type="entry name" value="ATPASEGAMMA"/>
</dbReference>
<comment type="caution">
    <text evidence="11">The sequence shown here is derived from an EMBL/GenBank/DDBJ whole genome shotgun (WGS) entry which is preliminary data.</text>
</comment>
<keyword evidence="8 10" id="KW-0139">CF(1)</keyword>
<evidence type="ECO:0000313" key="11">
    <source>
        <dbReference type="EMBL" id="GCE22636.1"/>
    </source>
</evidence>
<evidence type="ECO:0000256" key="3">
    <source>
        <dbReference type="ARBA" id="ARBA00007681"/>
    </source>
</evidence>
<dbReference type="Gene3D" id="1.10.287.80">
    <property type="entry name" value="ATP synthase, gamma subunit, helix hairpin domain"/>
    <property type="match status" value="1"/>
</dbReference>
<dbReference type="GO" id="GO:0045259">
    <property type="term" value="C:proton-transporting ATP synthase complex"/>
    <property type="evidence" value="ECO:0007669"/>
    <property type="project" value="UniProtKB-KW"/>
</dbReference>
<evidence type="ECO:0000313" key="12">
    <source>
        <dbReference type="Proteomes" id="UP000287188"/>
    </source>
</evidence>
<dbReference type="Gene3D" id="3.40.1380.10">
    <property type="match status" value="1"/>
</dbReference>
<dbReference type="OrthoDB" id="9812769at2"/>
<gene>
    <name evidence="11" type="primary">atpG_2</name>
    <name evidence="10" type="synonym">atpG</name>
    <name evidence="11" type="ORF">KDK_64360</name>
</gene>
<dbReference type="InterPro" id="IPR000131">
    <property type="entry name" value="ATP_synth_F1_gsu"/>
</dbReference>
<reference evidence="12" key="1">
    <citation type="submission" date="2018-12" db="EMBL/GenBank/DDBJ databases">
        <title>Tengunoibacter tsumagoiensis gen. nov., sp. nov., Dictyobacter kobayashii sp. nov., D. alpinus sp. nov., and D. joshuensis sp. nov. and description of Dictyobacteraceae fam. nov. within the order Ktedonobacterales isolated from Tengu-no-mugimeshi.</title>
        <authorList>
            <person name="Wang C.M."/>
            <person name="Zheng Y."/>
            <person name="Sakai Y."/>
            <person name="Toyoda A."/>
            <person name="Minakuchi Y."/>
            <person name="Abe K."/>
            <person name="Yokota A."/>
            <person name="Yabe S."/>
        </authorList>
    </citation>
    <scope>NUCLEOTIDE SEQUENCE [LARGE SCALE GENOMIC DNA]</scope>
    <source>
        <strain evidence="12">Uno11</strain>
    </source>
</reference>
<organism evidence="11 12">
    <name type="scientific">Dictyobacter kobayashii</name>
    <dbReference type="NCBI Taxonomy" id="2014872"/>
    <lineage>
        <taxon>Bacteria</taxon>
        <taxon>Bacillati</taxon>
        <taxon>Chloroflexota</taxon>
        <taxon>Ktedonobacteria</taxon>
        <taxon>Ktedonobacterales</taxon>
        <taxon>Dictyobacteraceae</taxon>
        <taxon>Dictyobacter</taxon>
    </lineage>
</organism>